<evidence type="ECO:0000256" key="2">
    <source>
        <dbReference type="SAM" id="SignalP"/>
    </source>
</evidence>
<dbReference type="PROSITE" id="PS51257">
    <property type="entry name" value="PROKAR_LIPOPROTEIN"/>
    <property type="match status" value="1"/>
</dbReference>
<gene>
    <name evidence="3" type="ORF">BPA01_52380</name>
</gene>
<proteinExistence type="predicted"/>
<dbReference type="RefSeq" id="WP_122962703.1">
    <property type="nucleotide sequence ID" value="NZ_BJMH01000048.1"/>
</dbReference>
<organism evidence="3 4">
    <name type="scientific">Brevibacillus parabrevis</name>
    <dbReference type="NCBI Taxonomy" id="54914"/>
    <lineage>
        <taxon>Bacteria</taxon>
        <taxon>Bacillati</taxon>
        <taxon>Bacillota</taxon>
        <taxon>Bacilli</taxon>
        <taxon>Bacillales</taxon>
        <taxon>Paenibacillaceae</taxon>
        <taxon>Brevibacillus</taxon>
    </lineage>
</organism>
<evidence type="ECO:0000256" key="1">
    <source>
        <dbReference type="SAM" id="MobiDB-lite"/>
    </source>
</evidence>
<protein>
    <recommendedName>
        <fullName evidence="5">Lipoprotein</fullName>
    </recommendedName>
</protein>
<dbReference type="Pfam" id="PF11308">
    <property type="entry name" value="Glyco_hydro_129"/>
    <property type="match status" value="1"/>
</dbReference>
<dbReference type="Proteomes" id="UP000316882">
    <property type="component" value="Unassembled WGS sequence"/>
</dbReference>
<evidence type="ECO:0008006" key="5">
    <source>
        <dbReference type="Google" id="ProtNLM"/>
    </source>
</evidence>
<keyword evidence="2" id="KW-0732">Signal</keyword>
<feature type="region of interest" description="Disordered" evidence="1">
    <location>
        <begin position="32"/>
        <end position="52"/>
    </location>
</feature>
<dbReference type="STRING" id="54914.AV540_18595"/>
<dbReference type="AlphaFoldDB" id="A0A4Y3PVU5"/>
<reference evidence="3 4" key="1">
    <citation type="submission" date="2019-06" db="EMBL/GenBank/DDBJ databases">
        <title>Whole genome shotgun sequence of Brevibacillus parabrevis NBRC 12334.</title>
        <authorList>
            <person name="Hosoyama A."/>
            <person name="Uohara A."/>
            <person name="Ohji S."/>
            <person name="Ichikawa N."/>
        </authorList>
    </citation>
    <scope>NUCLEOTIDE SEQUENCE [LARGE SCALE GENOMIC DNA]</scope>
    <source>
        <strain evidence="3 4">NBRC 12334</strain>
    </source>
</reference>
<feature type="chain" id="PRO_5022949446" description="Lipoprotein" evidence="2">
    <location>
        <begin position="26"/>
        <end position="785"/>
    </location>
</feature>
<feature type="signal peptide" evidence="2">
    <location>
        <begin position="1"/>
        <end position="25"/>
    </location>
</feature>
<evidence type="ECO:0000313" key="4">
    <source>
        <dbReference type="Proteomes" id="UP000316882"/>
    </source>
</evidence>
<dbReference type="EMBL" id="BJMH01000048">
    <property type="protein sequence ID" value="GEB35658.1"/>
    <property type="molecule type" value="Genomic_DNA"/>
</dbReference>
<keyword evidence="4" id="KW-1185">Reference proteome</keyword>
<sequence length="785" mass="89131">MKRHIPRLIVLALLLQMASGCESTAQVQQTSEQTGAATAGQPGGQKQLAKQPEQALPFSFEVKPETFELFVESGGSRERASEPLPARRVENLHKSEQEVSWNYPDDKLQVKIAKEADHLQISLTSTGAESFSWPQVKAQSYMLPLGEGKWIPAADKAWQSFLREESLSFSESFSMRFFALNQEKFAIFYMVDNMFNNTLDFAADPAISMQFTHEFPSINPDKSYSFRLYVTDNDPVQIAGLYKQIIQNQGEFTTLAQKAAANPNVEKLYGAPHFYIWNKTFLAEDDVKWAMLAKKLGKDFTNWLVKLLAANKEDGQESIAQLKEIMKQDYVAAYQRKAILNGFNYALRSRDFYNPQLFAGVADSKAKALIAKGVEQLDEVELYELNKRLLKSVLQDAVPAVEQWGDTDSLKLLQKMQQAGIARAWIGLPDWTAAYMKPAFIGQANDAGYLIATYDSYHSIHKEENPDWNTAVFADKSLYEKATIAKKNGEKKGGFLQRGRLLNPTLSLPSVKQRMSEIMGTGVRFNSWFIDVDAAGEFHDDYSAEHATTQKQDMQAKLARMNYIRDEWDMVIGSETGNDFASGSITYAHGIETPVIRWSDTDMRQNKTSPYYVGGYWSPAGEIPERYAKQVPLKDEYRHVYLDPAYSLPLFKLVYNESVITSHHWEWGSLKIKGEVGTRMLGELLYNVPPLYHLDNRVWESNKETIMRHLQVWTPFHQKAVQRPMTDFAVLTKDRLVQKAVYGQDLQVIVNYSSKDFTYENKLVKAKSALIIDGSITRTFQAGVE</sequence>
<name>A0A4Y3PVU5_BREPA</name>
<comment type="caution">
    <text evidence="3">The sequence shown here is derived from an EMBL/GenBank/DDBJ whole genome shotgun (WGS) entry which is preliminary data.</text>
</comment>
<feature type="compositionally biased region" description="Low complexity" evidence="1">
    <location>
        <begin position="33"/>
        <end position="47"/>
    </location>
</feature>
<dbReference type="InterPro" id="IPR021459">
    <property type="entry name" value="GH101-related"/>
</dbReference>
<evidence type="ECO:0000313" key="3">
    <source>
        <dbReference type="EMBL" id="GEB35658.1"/>
    </source>
</evidence>
<accession>A0A4Y3PVU5</accession>